<reference evidence="1" key="1">
    <citation type="submission" date="2023-11" db="EMBL/GenBank/DDBJ databases">
        <title>Genome assemblies of two species of porcelain crab, Petrolisthes cinctipes and Petrolisthes manimaculis (Anomura: Porcellanidae).</title>
        <authorList>
            <person name="Angst P."/>
        </authorList>
    </citation>
    <scope>NUCLEOTIDE SEQUENCE</scope>
    <source>
        <strain evidence="1">PB745_02</strain>
        <tissue evidence="1">Gill</tissue>
    </source>
</reference>
<accession>A0AAE1QHM4</accession>
<proteinExistence type="predicted"/>
<sequence>MVEVSFYIRYRGGRAVDRVQGVGDIGDDVLYAQEVPQGTDVLTSKVLLGGIGEAVVVAHIGAARCDTVGCPSACCCLPTQHTTHQVRIQVSLWDGQLVSVGVASPMVSGVGTVRVSTWQRGCDDPDGREVA</sequence>
<name>A0AAE1QHM4_9EUCA</name>
<dbReference type="Proteomes" id="UP001292094">
    <property type="component" value="Unassembled WGS sequence"/>
</dbReference>
<organism evidence="1 2">
    <name type="scientific">Petrolisthes manimaculis</name>
    <dbReference type="NCBI Taxonomy" id="1843537"/>
    <lineage>
        <taxon>Eukaryota</taxon>
        <taxon>Metazoa</taxon>
        <taxon>Ecdysozoa</taxon>
        <taxon>Arthropoda</taxon>
        <taxon>Crustacea</taxon>
        <taxon>Multicrustacea</taxon>
        <taxon>Malacostraca</taxon>
        <taxon>Eumalacostraca</taxon>
        <taxon>Eucarida</taxon>
        <taxon>Decapoda</taxon>
        <taxon>Pleocyemata</taxon>
        <taxon>Anomura</taxon>
        <taxon>Galatheoidea</taxon>
        <taxon>Porcellanidae</taxon>
        <taxon>Petrolisthes</taxon>
    </lineage>
</organism>
<dbReference type="AlphaFoldDB" id="A0AAE1QHM4"/>
<comment type="caution">
    <text evidence="1">The sequence shown here is derived from an EMBL/GenBank/DDBJ whole genome shotgun (WGS) entry which is preliminary data.</text>
</comment>
<gene>
    <name evidence="1" type="ORF">Pmani_004034</name>
</gene>
<keyword evidence="2" id="KW-1185">Reference proteome</keyword>
<dbReference type="EMBL" id="JAWZYT010000283">
    <property type="protein sequence ID" value="KAK4325377.1"/>
    <property type="molecule type" value="Genomic_DNA"/>
</dbReference>
<evidence type="ECO:0000313" key="2">
    <source>
        <dbReference type="Proteomes" id="UP001292094"/>
    </source>
</evidence>
<evidence type="ECO:0000313" key="1">
    <source>
        <dbReference type="EMBL" id="KAK4325377.1"/>
    </source>
</evidence>
<protein>
    <submittedName>
        <fullName evidence="1">Uncharacterized protein</fullName>
    </submittedName>
</protein>